<comment type="cofactor">
    <cofactor evidence="1">
        <name>pyridoxal 5'-phosphate</name>
        <dbReference type="ChEBI" id="CHEBI:597326"/>
    </cofactor>
</comment>
<dbReference type="SUPFAM" id="SSF53383">
    <property type="entry name" value="PLP-dependent transferases"/>
    <property type="match status" value="1"/>
</dbReference>
<dbReference type="InterPro" id="IPR015422">
    <property type="entry name" value="PyrdxlP-dep_Trfase_small"/>
</dbReference>
<dbReference type="Proteomes" id="UP000225889">
    <property type="component" value="Unassembled WGS sequence"/>
</dbReference>
<dbReference type="AlphaFoldDB" id="A0A2G3E019"/>
<comment type="caution">
    <text evidence="3">The sequence shown here is derived from an EMBL/GenBank/DDBJ whole genome shotgun (WGS) entry which is preliminary data.</text>
</comment>
<evidence type="ECO:0000259" key="2">
    <source>
        <dbReference type="Pfam" id="PF00155"/>
    </source>
</evidence>
<dbReference type="InterPro" id="IPR004838">
    <property type="entry name" value="NHTrfase_class1_PyrdxlP-BS"/>
</dbReference>
<dbReference type="InterPro" id="IPR004839">
    <property type="entry name" value="Aminotransferase_I/II_large"/>
</dbReference>
<organism evidence="3 4">
    <name type="scientific">Pseudobutyrivibrio ruminis</name>
    <dbReference type="NCBI Taxonomy" id="46206"/>
    <lineage>
        <taxon>Bacteria</taxon>
        <taxon>Bacillati</taxon>
        <taxon>Bacillota</taxon>
        <taxon>Clostridia</taxon>
        <taxon>Lachnospirales</taxon>
        <taxon>Lachnospiraceae</taxon>
        <taxon>Pseudobutyrivibrio</taxon>
    </lineage>
</organism>
<keyword evidence="1 3" id="KW-0032">Aminotransferase</keyword>
<dbReference type="PANTHER" id="PTHR42691">
    <property type="entry name" value="ASPARTATE AMINOTRANSFERASE YHDR-RELATED"/>
    <property type="match status" value="1"/>
</dbReference>
<dbReference type="RefSeq" id="WP_099390978.1">
    <property type="nucleotide sequence ID" value="NZ_PDYF01000001.1"/>
</dbReference>
<comment type="similarity">
    <text evidence="1">Belongs to the class-I pyridoxal-phosphate-dependent aminotransferase family.</text>
</comment>
<keyword evidence="1 3" id="KW-0808">Transferase</keyword>
<dbReference type="CDD" id="cd00609">
    <property type="entry name" value="AAT_like"/>
    <property type="match status" value="1"/>
</dbReference>
<protein>
    <recommendedName>
        <fullName evidence="1">Aminotransferase</fullName>
        <ecNumber evidence="1">2.6.1.-</ecNumber>
    </recommendedName>
</protein>
<dbReference type="EC" id="2.6.1.-" evidence="1"/>
<dbReference type="Gene3D" id="3.40.640.10">
    <property type="entry name" value="Type I PLP-dependent aspartate aminotransferase-like (Major domain)"/>
    <property type="match status" value="1"/>
</dbReference>
<dbReference type="InterPro" id="IPR015421">
    <property type="entry name" value="PyrdxlP-dep_Trfase_major"/>
</dbReference>
<dbReference type="InterPro" id="IPR015424">
    <property type="entry name" value="PyrdxlP-dep_Trfase"/>
</dbReference>
<gene>
    <name evidence="3" type="ORF">CSX01_00070</name>
</gene>
<dbReference type="PROSITE" id="PS00105">
    <property type="entry name" value="AA_TRANSFER_CLASS_1"/>
    <property type="match status" value="1"/>
</dbReference>
<dbReference type="Pfam" id="PF00155">
    <property type="entry name" value="Aminotran_1_2"/>
    <property type="match status" value="1"/>
</dbReference>
<dbReference type="PANTHER" id="PTHR42691:SF1">
    <property type="entry name" value="ASPARTATE AMINOTRANSFERASE YHDR-RELATED"/>
    <property type="match status" value="1"/>
</dbReference>
<dbReference type="EMBL" id="PDYF01000001">
    <property type="protein sequence ID" value="PHU36632.1"/>
    <property type="molecule type" value="Genomic_DNA"/>
</dbReference>
<reference evidence="3 4" key="2">
    <citation type="submission" date="2017-10" db="EMBL/GenBank/DDBJ databases">
        <authorList>
            <person name="Banno H."/>
            <person name="Chua N.-H."/>
        </authorList>
    </citation>
    <scope>NUCLEOTIDE SEQUENCE [LARGE SCALE GENOMIC DNA]</scope>
    <source>
        <strain evidence="3 4">JK626</strain>
    </source>
</reference>
<dbReference type="Gene3D" id="3.90.1150.10">
    <property type="entry name" value="Aspartate Aminotransferase, domain 1"/>
    <property type="match status" value="1"/>
</dbReference>
<sequence>MVISKSMEALVAGSSTIRKLFEEGLQLAAEVGAENVYDFSLGNPASPVPAKVTESIKDILAENPDSYVHGYMKNAGFDEVRANVAANLNKRFDMGYDAGDIVMTVGAAGAMNCIFRALIETDDEVIAFAPYFGEYRNYAANYGGKLVVVPPDMDNFDLDINELDALINPKTKCIIINNPNNPSGRIFPEETIKQLGAIIEKAEKRIGHPIYVLADEPYRELVYDNEVVPYIPSIIRNSIYIYSFSKTLSLPGERIGYMALSKKMDCYDEMINAMAVANRCLGYVNAPSLFQLVVSRCLDEGVDLDFYDRNRKLLYDKLTSLGFKVVKPQGAFYLLVKAPMEDEEEFVSLAKKHHIILVSTKSFGCPGYIRMAYCVDYEMIKRSIPAFEALAKECADSSLYRRRFI</sequence>
<name>A0A2G3E019_9FIRM</name>
<accession>A0A2G3E019</accession>
<evidence type="ECO:0000256" key="1">
    <source>
        <dbReference type="RuleBase" id="RU000481"/>
    </source>
</evidence>
<reference evidence="3 4" key="1">
    <citation type="submission" date="2017-10" db="EMBL/GenBank/DDBJ databases">
        <title>Resolving the taxonomy of Roseburia spp., Eubacterium rectale and Agathobacter spp. through phylogenomic analysis.</title>
        <authorList>
            <person name="Sheridan P.O."/>
            <person name="Walker A.W."/>
            <person name="Duncan S.H."/>
            <person name="Scott K.P."/>
            <person name="Toole P.W.O."/>
            <person name="Luis P."/>
            <person name="Flint H.J."/>
        </authorList>
    </citation>
    <scope>NUCLEOTIDE SEQUENCE [LARGE SCALE GENOMIC DNA]</scope>
    <source>
        <strain evidence="3 4">JK626</strain>
    </source>
</reference>
<dbReference type="NCBIfam" id="NF005305">
    <property type="entry name" value="PRK06836.1"/>
    <property type="match status" value="1"/>
</dbReference>
<feature type="domain" description="Aminotransferase class I/classII large" evidence="2">
    <location>
        <begin position="36"/>
        <end position="383"/>
    </location>
</feature>
<evidence type="ECO:0000313" key="4">
    <source>
        <dbReference type="Proteomes" id="UP000225889"/>
    </source>
</evidence>
<dbReference type="GO" id="GO:0008483">
    <property type="term" value="F:transaminase activity"/>
    <property type="evidence" value="ECO:0007669"/>
    <property type="project" value="UniProtKB-KW"/>
</dbReference>
<dbReference type="GO" id="GO:0030170">
    <property type="term" value="F:pyridoxal phosphate binding"/>
    <property type="evidence" value="ECO:0007669"/>
    <property type="project" value="InterPro"/>
</dbReference>
<proteinExistence type="inferred from homology"/>
<evidence type="ECO:0000313" key="3">
    <source>
        <dbReference type="EMBL" id="PHU36632.1"/>
    </source>
</evidence>